<dbReference type="Gene3D" id="2.60.40.10">
    <property type="entry name" value="Immunoglobulins"/>
    <property type="match status" value="3"/>
</dbReference>
<dbReference type="InterPro" id="IPR055074">
    <property type="entry name" value="NOMO1-3_2nd"/>
</dbReference>
<evidence type="ECO:0000256" key="3">
    <source>
        <dbReference type="ARBA" id="ARBA00022729"/>
    </source>
</evidence>
<name>A0A2W4R238_9GAMM</name>
<gene>
    <name evidence="6" type="ORF">DM484_21715</name>
</gene>
<feature type="domain" description="SpaA-like prealbumin fold" evidence="4">
    <location>
        <begin position="98"/>
        <end position="156"/>
    </location>
</feature>
<feature type="domain" description="NOMO second beta-sandwich" evidence="5">
    <location>
        <begin position="202"/>
        <end position="254"/>
    </location>
</feature>
<dbReference type="AlphaFoldDB" id="A0A2W4R238"/>
<keyword evidence="2" id="KW-0964">Secreted</keyword>
<evidence type="ECO:0000256" key="2">
    <source>
        <dbReference type="ARBA" id="ARBA00022525"/>
    </source>
</evidence>
<organism evidence="6 7">
    <name type="scientific">Candidatus Methylumidiphilus alinenensis</name>
    <dbReference type="NCBI Taxonomy" id="2202197"/>
    <lineage>
        <taxon>Bacteria</taxon>
        <taxon>Pseudomonadati</taxon>
        <taxon>Pseudomonadota</taxon>
        <taxon>Gammaproteobacteria</taxon>
        <taxon>Methylococcales</taxon>
        <taxon>Candidatus Methylumidiphilus</taxon>
    </lineage>
</organism>
<dbReference type="PANTHER" id="PTHR36108:SF13">
    <property type="entry name" value="COLOSSIN-B-RELATED"/>
    <property type="match status" value="1"/>
</dbReference>
<comment type="similarity">
    <text evidence="1">Belongs to the serine-aspartate repeat-containing protein (SDr) family.</text>
</comment>
<evidence type="ECO:0000259" key="4">
    <source>
        <dbReference type="Pfam" id="PF17802"/>
    </source>
</evidence>
<dbReference type="Pfam" id="PF17802">
    <property type="entry name" value="SpaA"/>
    <property type="match status" value="2"/>
</dbReference>
<dbReference type="SUPFAM" id="SSF49478">
    <property type="entry name" value="Cna protein B-type domain"/>
    <property type="match status" value="1"/>
</dbReference>
<dbReference type="InterPro" id="IPR013783">
    <property type="entry name" value="Ig-like_fold"/>
</dbReference>
<evidence type="ECO:0000256" key="1">
    <source>
        <dbReference type="ARBA" id="ARBA00007257"/>
    </source>
</evidence>
<keyword evidence="3" id="KW-0732">Signal</keyword>
<accession>A0A2W4R238</accession>
<evidence type="ECO:0000313" key="6">
    <source>
        <dbReference type="EMBL" id="PZN74198.1"/>
    </source>
</evidence>
<dbReference type="InterPro" id="IPR041033">
    <property type="entry name" value="SpaA_PFL_dom_1"/>
</dbReference>
<dbReference type="Pfam" id="PF22904">
    <property type="entry name" value="NOMO1-like_2nd"/>
    <property type="match status" value="1"/>
</dbReference>
<dbReference type="PANTHER" id="PTHR36108">
    <property type="entry name" value="COLOSSIN-B-RELATED"/>
    <property type="match status" value="1"/>
</dbReference>
<dbReference type="SUPFAM" id="SSF117074">
    <property type="entry name" value="Hypothetical protein PA1324"/>
    <property type="match status" value="2"/>
</dbReference>
<proteinExistence type="inferred from homology"/>
<dbReference type="Proteomes" id="UP000249396">
    <property type="component" value="Unassembled WGS sequence"/>
</dbReference>
<sequence>MQDAIWSLLGNSYSNSNFINIGTVNTNNVNFLVNAAEASGANFTPTTGQHIALIIDAGVNPYQTPNLYQPLIVETTLVGLSGTVYADKSPVTAALDGTDTLLKGVTITLENADGTAVHDAYGNVVASVTTDANGNYSFGNLLAGSYIIQETQPTGYGQGLDTVGSQGGSATVQDQIVANLSANTTGAIGAGNNFGETTSVLVGNVTENGTGLSGVTLTLTGTDANGNTVSETTTTGTGGSYNFANLLGGSYVITETPLNGNGAGTDSVGSQGGSTNGATVLNATLGAGVNGTGNNFTETLGSLAGNVTENGAALAGVTLTLTGTDANGHAVNATTTTASNGSYNFANLLGGSYVITETLLAGNGAGTDSVGSQGGSTNGATVLNATLGAGVNGTGNNFTETLGSLA</sequence>
<protein>
    <recommendedName>
        <fullName evidence="8">SD-repeat containing protein B domain-containing protein</fullName>
    </recommendedName>
</protein>
<dbReference type="EMBL" id="QJPH01000434">
    <property type="protein sequence ID" value="PZN74198.1"/>
    <property type="molecule type" value="Genomic_DNA"/>
</dbReference>
<evidence type="ECO:0000313" key="7">
    <source>
        <dbReference type="Proteomes" id="UP000249396"/>
    </source>
</evidence>
<evidence type="ECO:0008006" key="8">
    <source>
        <dbReference type="Google" id="ProtNLM"/>
    </source>
</evidence>
<feature type="domain" description="SpaA-like prealbumin fold" evidence="4">
    <location>
        <begin position="309"/>
        <end position="358"/>
    </location>
</feature>
<feature type="non-terminal residue" evidence="6">
    <location>
        <position position="406"/>
    </location>
</feature>
<reference evidence="6 7" key="1">
    <citation type="journal article" date="2018" name="Aquat. Microb. Ecol.">
        <title>Gammaproteobacterial methanotrophs dominate.</title>
        <authorList>
            <person name="Rissanen A.J."/>
            <person name="Saarenheimo J."/>
            <person name="Tiirola M."/>
            <person name="Peura S."/>
            <person name="Aalto S.L."/>
            <person name="Karvinen A."/>
            <person name="Nykanen H."/>
        </authorList>
    </citation>
    <scope>NUCLEOTIDE SEQUENCE [LARGE SCALE GENOMIC DNA]</scope>
    <source>
        <strain evidence="6">AMbin10</strain>
    </source>
</reference>
<comment type="caution">
    <text evidence="6">The sequence shown here is derived from an EMBL/GenBank/DDBJ whole genome shotgun (WGS) entry which is preliminary data.</text>
</comment>
<evidence type="ECO:0000259" key="5">
    <source>
        <dbReference type="Pfam" id="PF22904"/>
    </source>
</evidence>